<proteinExistence type="predicted"/>
<keyword evidence="3" id="KW-1185">Reference proteome</keyword>
<evidence type="ECO:0000313" key="2">
    <source>
        <dbReference type="EMBL" id="CAB0014123.1"/>
    </source>
</evidence>
<feature type="compositionally biased region" description="Polar residues" evidence="1">
    <location>
        <begin position="1"/>
        <end position="17"/>
    </location>
</feature>
<sequence length="72" mass="7999">SGGSQPNLVKASKSGTFLETGGENDEGSNVEMYKIIRELVEHGPVDYFRPTGAHNENPRLILDRLELFQILL</sequence>
<feature type="region of interest" description="Disordered" evidence="1">
    <location>
        <begin position="1"/>
        <end position="26"/>
    </location>
</feature>
<reference evidence="2 3" key="1">
    <citation type="submission" date="2020-02" db="EMBL/GenBank/DDBJ databases">
        <authorList>
            <person name="Ferguson B K."/>
        </authorList>
    </citation>
    <scope>NUCLEOTIDE SEQUENCE [LARGE SCALE GENOMIC DNA]</scope>
</reference>
<dbReference type="Proteomes" id="UP000479000">
    <property type="component" value="Unassembled WGS sequence"/>
</dbReference>
<dbReference type="AlphaFoldDB" id="A0A6H5HC70"/>
<name>A0A6H5HC70_9HEMI</name>
<evidence type="ECO:0000313" key="3">
    <source>
        <dbReference type="Proteomes" id="UP000479000"/>
    </source>
</evidence>
<evidence type="ECO:0000256" key="1">
    <source>
        <dbReference type="SAM" id="MobiDB-lite"/>
    </source>
</evidence>
<organism evidence="2 3">
    <name type="scientific">Nesidiocoris tenuis</name>
    <dbReference type="NCBI Taxonomy" id="355587"/>
    <lineage>
        <taxon>Eukaryota</taxon>
        <taxon>Metazoa</taxon>
        <taxon>Ecdysozoa</taxon>
        <taxon>Arthropoda</taxon>
        <taxon>Hexapoda</taxon>
        <taxon>Insecta</taxon>
        <taxon>Pterygota</taxon>
        <taxon>Neoptera</taxon>
        <taxon>Paraneoptera</taxon>
        <taxon>Hemiptera</taxon>
        <taxon>Heteroptera</taxon>
        <taxon>Panheteroptera</taxon>
        <taxon>Cimicomorpha</taxon>
        <taxon>Miridae</taxon>
        <taxon>Dicyphina</taxon>
        <taxon>Nesidiocoris</taxon>
    </lineage>
</organism>
<accession>A0A6H5HC70</accession>
<gene>
    <name evidence="2" type="ORF">NTEN_LOCUS18617</name>
</gene>
<feature type="non-terminal residue" evidence="2">
    <location>
        <position position="1"/>
    </location>
</feature>
<dbReference type="EMBL" id="CADCXU010027279">
    <property type="protein sequence ID" value="CAB0014123.1"/>
    <property type="molecule type" value="Genomic_DNA"/>
</dbReference>
<protein>
    <submittedName>
        <fullName evidence="2">Uncharacterized protein</fullName>
    </submittedName>
</protein>